<proteinExistence type="predicted"/>
<protein>
    <submittedName>
        <fullName evidence="1">Uncharacterized protein</fullName>
    </submittedName>
</protein>
<keyword evidence="2" id="KW-1185">Reference proteome</keyword>
<dbReference type="Proteomes" id="UP000316598">
    <property type="component" value="Unassembled WGS sequence"/>
</dbReference>
<comment type="caution">
    <text evidence="1">The sequence shown here is derived from an EMBL/GenBank/DDBJ whole genome shotgun (WGS) entry which is preliminary data.</text>
</comment>
<accession>A0A5C5WJV8</accession>
<name>A0A5C5WJV8_9BACT</name>
<dbReference type="EMBL" id="SJPI01000002">
    <property type="protein sequence ID" value="TWT51058.1"/>
    <property type="molecule type" value="Genomic_DNA"/>
</dbReference>
<evidence type="ECO:0000313" key="1">
    <source>
        <dbReference type="EMBL" id="TWT51058.1"/>
    </source>
</evidence>
<reference evidence="1 2" key="1">
    <citation type="submission" date="2019-02" db="EMBL/GenBank/DDBJ databases">
        <title>Deep-cultivation of Planctomycetes and their phenomic and genomic characterization uncovers novel biology.</title>
        <authorList>
            <person name="Wiegand S."/>
            <person name="Jogler M."/>
            <person name="Boedeker C."/>
            <person name="Pinto D."/>
            <person name="Vollmers J."/>
            <person name="Rivas-Marin E."/>
            <person name="Kohn T."/>
            <person name="Peeters S.H."/>
            <person name="Heuer A."/>
            <person name="Rast P."/>
            <person name="Oberbeckmann S."/>
            <person name="Bunk B."/>
            <person name="Jeske O."/>
            <person name="Meyerdierks A."/>
            <person name="Storesund J.E."/>
            <person name="Kallscheuer N."/>
            <person name="Luecker S."/>
            <person name="Lage O.M."/>
            <person name="Pohl T."/>
            <person name="Merkel B.J."/>
            <person name="Hornburger P."/>
            <person name="Mueller R.-W."/>
            <person name="Bruemmer F."/>
            <person name="Labrenz M."/>
            <person name="Spormann A.M."/>
            <person name="Op Den Camp H."/>
            <person name="Overmann J."/>
            <person name="Amann R."/>
            <person name="Jetten M.S.M."/>
            <person name="Mascher T."/>
            <person name="Medema M.H."/>
            <person name="Devos D.P."/>
            <person name="Kaster A.-K."/>
            <person name="Ovreas L."/>
            <person name="Rohde M."/>
            <person name="Galperin M.Y."/>
            <person name="Jogler C."/>
        </authorList>
    </citation>
    <scope>NUCLEOTIDE SEQUENCE [LARGE SCALE GENOMIC DNA]</scope>
    <source>
        <strain evidence="1 2">Pla22</strain>
    </source>
</reference>
<dbReference type="OrthoDB" id="287569at2"/>
<dbReference type="RefSeq" id="WP_146516174.1">
    <property type="nucleotide sequence ID" value="NZ_SJPI01000002.1"/>
</dbReference>
<sequence>MFICDVRQIDDLDEGETATPEPDMGYELRTIDGSRFETGTVASIVRRGDAIFARTTAGEEFAVTGSASHVLVPLSF</sequence>
<organism evidence="1 2">
    <name type="scientific">Rubripirellula amarantea</name>
    <dbReference type="NCBI Taxonomy" id="2527999"/>
    <lineage>
        <taxon>Bacteria</taxon>
        <taxon>Pseudomonadati</taxon>
        <taxon>Planctomycetota</taxon>
        <taxon>Planctomycetia</taxon>
        <taxon>Pirellulales</taxon>
        <taxon>Pirellulaceae</taxon>
        <taxon>Rubripirellula</taxon>
    </lineage>
</organism>
<dbReference type="AlphaFoldDB" id="A0A5C5WJV8"/>
<evidence type="ECO:0000313" key="2">
    <source>
        <dbReference type="Proteomes" id="UP000316598"/>
    </source>
</evidence>
<gene>
    <name evidence="1" type="ORF">Pla22_38340</name>
</gene>